<dbReference type="InterPro" id="IPR007838">
    <property type="entry name" value="Cell_div_ZapA-like"/>
</dbReference>
<evidence type="ECO:0000313" key="10">
    <source>
        <dbReference type="EMBL" id="GIL40173.1"/>
    </source>
</evidence>
<accession>A0A8S8X9N5</accession>
<protein>
    <recommendedName>
        <fullName evidence="2">Cell division protein ZapA</fullName>
    </recommendedName>
    <alternativeName>
        <fullName evidence="9">Z ring-associated protein ZapA</fullName>
    </alternativeName>
</protein>
<dbReference type="GO" id="GO:0032153">
    <property type="term" value="C:cell division site"/>
    <property type="evidence" value="ECO:0007669"/>
    <property type="project" value="TreeGrafter"/>
</dbReference>
<dbReference type="GO" id="GO:0030428">
    <property type="term" value="C:cell septum"/>
    <property type="evidence" value="ECO:0007669"/>
    <property type="project" value="TreeGrafter"/>
</dbReference>
<dbReference type="GO" id="GO:0000921">
    <property type="term" value="P:septin ring assembly"/>
    <property type="evidence" value="ECO:0007669"/>
    <property type="project" value="TreeGrafter"/>
</dbReference>
<dbReference type="InterPro" id="IPR036192">
    <property type="entry name" value="Cell_div_ZapA-like_sf"/>
</dbReference>
<dbReference type="GO" id="GO:0000917">
    <property type="term" value="P:division septum assembly"/>
    <property type="evidence" value="ECO:0007669"/>
    <property type="project" value="UniProtKB-KW"/>
</dbReference>
<dbReference type="Pfam" id="PF05164">
    <property type="entry name" value="ZapA"/>
    <property type="match status" value="1"/>
</dbReference>
<reference evidence="10" key="1">
    <citation type="submission" date="2021-02" db="EMBL/GenBank/DDBJ databases">
        <title>Genome sequence of Rhodospirillales sp. strain TMPK1 isolated from soil.</title>
        <authorList>
            <person name="Nakai R."/>
            <person name="Kusada H."/>
            <person name="Tamaki H."/>
        </authorList>
    </citation>
    <scope>NUCLEOTIDE SEQUENCE</scope>
    <source>
        <strain evidence="10">TMPK1</strain>
    </source>
</reference>
<dbReference type="AlphaFoldDB" id="A0A8S8X9N5"/>
<dbReference type="GO" id="GO:0043093">
    <property type="term" value="P:FtsZ-dependent cytokinesis"/>
    <property type="evidence" value="ECO:0007669"/>
    <property type="project" value="TreeGrafter"/>
</dbReference>
<name>A0A8S8X9N5_9PROT</name>
<evidence type="ECO:0000256" key="3">
    <source>
        <dbReference type="ARBA" id="ARBA00022490"/>
    </source>
</evidence>
<dbReference type="Proteomes" id="UP000681075">
    <property type="component" value="Unassembled WGS sequence"/>
</dbReference>
<dbReference type="SUPFAM" id="SSF102829">
    <property type="entry name" value="Cell division protein ZapA-like"/>
    <property type="match status" value="1"/>
</dbReference>
<comment type="subcellular location">
    <subcellularLocation>
        <location evidence="1">Cytoplasm</location>
    </subcellularLocation>
</comment>
<dbReference type="PANTHER" id="PTHR34981:SF1">
    <property type="entry name" value="CELL DIVISION PROTEIN ZAPA"/>
    <property type="match status" value="1"/>
</dbReference>
<evidence type="ECO:0000256" key="4">
    <source>
        <dbReference type="ARBA" id="ARBA00022618"/>
    </source>
</evidence>
<proteinExistence type="predicted"/>
<evidence type="ECO:0000256" key="9">
    <source>
        <dbReference type="ARBA" id="ARBA00033158"/>
    </source>
</evidence>
<dbReference type="GO" id="GO:0005829">
    <property type="term" value="C:cytosol"/>
    <property type="evidence" value="ECO:0007669"/>
    <property type="project" value="TreeGrafter"/>
</dbReference>
<keyword evidence="4 10" id="KW-0132">Cell division</keyword>
<evidence type="ECO:0000256" key="8">
    <source>
        <dbReference type="ARBA" id="ARBA00026068"/>
    </source>
</evidence>
<keyword evidence="11" id="KW-1185">Reference proteome</keyword>
<organism evidence="10 11">
    <name type="scientific">Roseiterribacter gracilis</name>
    <dbReference type="NCBI Taxonomy" id="2812848"/>
    <lineage>
        <taxon>Bacteria</taxon>
        <taxon>Pseudomonadati</taxon>
        <taxon>Pseudomonadota</taxon>
        <taxon>Alphaproteobacteria</taxon>
        <taxon>Rhodospirillales</taxon>
        <taxon>Roseiterribacteraceae</taxon>
        <taxon>Roseiterribacter</taxon>
    </lineage>
</organism>
<dbReference type="InterPro" id="IPR042233">
    <property type="entry name" value="Cell_div_ZapA_N"/>
</dbReference>
<sequence>MARVEIAINGRTYTVACDEGQEDRVRELGAFVDEKLKSLGGGGASEAQLLVLTSLVLADELIEQRQGNGAIDSDEERVLLGAVEHLTRRVEAIAARLDQG</sequence>
<comment type="caution">
    <text evidence="10">The sequence shown here is derived from an EMBL/GenBank/DDBJ whole genome shotgun (WGS) entry which is preliminary data.</text>
</comment>
<dbReference type="PANTHER" id="PTHR34981">
    <property type="entry name" value="CELL DIVISION PROTEIN ZAPA"/>
    <property type="match status" value="1"/>
</dbReference>
<comment type="function">
    <text evidence="7">Activator of cell division through the inhibition of FtsZ GTPase activity, therefore promoting FtsZ assembly into bundles of protofilaments necessary for the formation of the division Z ring. It is recruited early at mid-cell but it is not essential for cell division.</text>
</comment>
<evidence type="ECO:0000256" key="6">
    <source>
        <dbReference type="ARBA" id="ARBA00023306"/>
    </source>
</evidence>
<evidence type="ECO:0000256" key="7">
    <source>
        <dbReference type="ARBA" id="ARBA00024910"/>
    </source>
</evidence>
<dbReference type="RefSeq" id="WP_420243282.1">
    <property type="nucleotide sequence ID" value="NZ_BOPV01000001.1"/>
</dbReference>
<gene>
    <name evidence="10" type="ORF">TMPK1_24100</name>
</gene>
<dbReference type="EMBL" id="BOPV01000001">
    <property type="protein sequence ID" value="GIL40173.1"/>
    <property type="molecule type" value="Genomic_DNA"/>
</dbReference>
<evidence type="ECO:0000256" key="2">
    <source>
        <dbReference type="ARBA" id="ARBA00015195"/>
    </source>
</evidence>
<keyword evidence="5" id="KW-0717">Septation</keyword>
<evidence type="ECO:0000256" key="1">
    <source>
        <dbReference type="ARBA" id="ARBA00004496"/>
    </source>
</evidence>
<dbReference type="Gene3D" id="3.30.160.880">
    <property type="entry name" value="Cell division protein ZapA protomer, N-terminal domain"/>
    <property type="match status" value="1"/>
</dbReference>
<keyword evidence="6" id="KW-0131">Cell cycle</keyword>
<keyword evidence="3" id="KW-0963">Cytoplasm</keyword>
<comment type="subunit">
    <text evidence="8">Homodimer. Interacts with FtsZ.</text>
</comment>
<evidence type="ECO:0000313" key="11">
    <source>
        <dbReference type="Proteomes" id="UP000681075"/>
    </source>
</evidence>
<evidence type="ECO:0000256" key="5">
    <source>
        <dbReference type="ARBA" id="ARBA00023210"/>
    </source>
</evidence>